<name>A0A0P8X4Z6_PSEFL</name>
<comment type="caution">
    <text evidence="1">The sequence shown here is derived from an EMBL/GenBank/DDBJ whole genome shotgun (WGS) entry which is preliminary data.</text>
</comment>
<reference evidence="1 2" key="1">
    <citation type="submission" date="2015-09" db="EMBL/GenBank/DDBJ databases">
        <authorList>
            <person name="Jackson K.R."/>
            <person name="Lunt B.L."/>
            <person name="Fisher J.N.B."/>
            <person name="Gardner A.V."/>
            <person name="Bailey M.E."/>
            <person name="Deus L.M."/>
            <person name="Earl A.S."/>
            <person name="Gibby P.D."/>
            <person name="Hartmann K.A."/>
            <person name="Liu J.E."/>
            <person name="Manci A.M."/>
            <person name="Nielsen D.A."/>
            <person name="Solomon M.B."/>
            <person name="Breakwell D.P."/>
            <person name="Burnett S.H."/>
            <person name="Grose J.H."/>
        </authorList>
    </citation>
    <scope>NUCLEOTIDE SEQUENCE [LARGE SCALE GENOMIC DNA]</scope>
    <source>
        <strain evidence="1 2">S613</strain>
    </source>
</reference>
<dbReference type="Proteomes" id="UP000050349">
    <property type="component" value="Unassembled WGS sequence"/>
</dbReference>
<dbReference type="EMBL" id="LJXB01000060">
    <property type="protein sequence ID" value="KPU61140.1"/>
    <property type="molecule type" value="Genomic_DNA"/>
</dbReference>
<evidence type="ECO:0000313" key="1">
    <source>
        <dbReference type="EMBL" id="KPU61140.1"/>
    </source>
</evidence>
<protein>
    <submittedName>
        <fullName evidence="1">Uncharacterized protein</fullName>
    </submittedName>
</protein>
<accession>A0A0P8X4Z6</accession>
<proteinExistence type="predicted"/>
<dbReference type="AlphaFoldDB" id="A0A0P8X4Z6"/>
<gene>
    <name evidence="1" type="ORF">AN403_5154</name>
</gene>
<organism evidence="1 2">
    <name type="scientific">Pseudomonas fluorescens</name>
    <dbReference type="NCBI Taxonomy" id="294"/>
    <lineage>
        <taxon>Bacteria</taxon>
        <taxon>Pseudomonadati</taxon>
        <taxon>Pseudomonadota</taxon>
        <taxon>Gammaproteobacteria</taxon>
        <taxon>Pseudomonadales</taxon>
        <taxon>Pseudomonadaceae</taxon>
        <taxon>Pseudomonas</taxon>
    </lineage>
</organism>
<sequence length="138" mass="15032">MAIDLRLACIADGANGCSLRADRSCWLTGPCFLMWSVDFNGMYLFVGEFSSGLERAVSGCNHTAINWRQLIGGIVALKIPLVASVYMSEKSGIQPFGQWFLNGTSWLLPSQNTDCSCFFLLRPGNTPVKTGAQLSMGR</sequence>
<evidence type="ECO:0000313" key="2">
    <source>
        <dbReference type="Proteomes" id="UP000050349"/>
    </source>
</evidence>